<dbReference type="Proteomes" id="UP000076722">
    <property type="component" value="Unassembled WGS sequence"/>
</dbReference>
<keyword evidence="2" id="KW-0560">Oxidoreductase</keyword>
<dbReference type="OrthoDB" id="1274115at2759"/>
<organism evidence="4 5">
    <name type="scientific">Sistotremastrum niveocremeum HHB9708</name>
    <dbReference type="NCBI Taxonomy" id="1314777"/>
    <lineage>
        <taxon>Eukaryota</taxon>
        <taxon>Fungi</taxon>
        <taxon>Dikarya</taxon>
        <taxon>Basidiomycota</taxon>
        <taxon>Agaricomycotina</taxon>
        <taxon>Agaricomycetes</taxon>
        <taxon>Sistotremastrales</taxon>
        <taxon>Sistotremastraceae</taxon>
        <taxon>Sertulicium</taxon>
        <taxon>Sertulicium niveocremeum</taxon>
    </lineage>
</organism>
<dbReference type="PANTHER" id="PTHR43976:SF16">
    <property type="entry name" value="SHORT-CHAIN DEHYDROGENASE_REDUCTASE FAMILY PROTEIN"/>
    <property type="match status" value="1"/>
</dbReference>
<dbReference type="STRING" id="1314777.A0A164WBN9"/>
<feature type="compositionally biased region" description="Polar residues" evidence="3">
    <location>
        <begin position="1"/>
        <end position="10"/>
    </location>
</feature>
<feature type="compositionally biased region" description="Low complexity" evidence="3">
    <location>
        <begin position="54"/>
        <end position="74"/>
    </location>
</feature>
<dbReference type="SUPFAM" id="SSF51735">
    <property type="entry name" value="NAD(P)-binding Rossmann-fold domains"/>
    <property type="match status" value="1"/>
</dbReference>
<gene>
    <name evidence="4" type="ORF">SISNIDRAFT_453070</name>
</gene>
<evidence type="ECO:0000256" key="2">
    <source>
        <dbReference type="ARBA" id="ARBA00023002"/>
    </source>
</evidence>
<dbReference type="Pfam" id="PF00106">
    <property type="entry name" value="adh_short"/>
    <property type="match status" value="1"/>
</dbReference>
<feature type="region of interest" description="Disordered" evidence="3">
    <location>
        <begin position="1"/>
        <end position="74"/>
    </location>
</feature>
<comment type="similarity">
    <text evidence="1">Belongs to the short-chain dehydrogenases/reductases (SDR) family.</text>
</comment>
<dbReference type="EMBL" id="KV419403">
    <property type="protein sequence ID" value="KZS94911.1"/>
    <property type="molecule type" value="Genomic_DNA"/>
</dbReference>
<accession>A0A164WBN9</accession>
<dbReference type="InterPro" id="IPR002347">
    <property type="entry name" value="SDR_fam"/>
</dbReference>
<keyword evidence="5" id="KW-1185">Reference proteome</keyword>
<dbReference type="CDD" id="cd05374">
    <property type="entry name" value="17beta-HSD-like_SDR_c"/>
    <property type="match status" value="1"/>
</dbReference>
<evidence type="ECO:0000256" key="1">
    <source>
        <dbReference type="ARBA" id="ARBA00006484"/>
    </source>
</evidence>
<dbReference type="PRINTS" id="PR00081">
    <property type="entry name" value="GDHRDH"/>
</dbReference>
<dbReference type="PANTHER" id="PTHR43976">
    <property type="entry name" value="SHORT CHAIN DEHYDROGENASE"/>
    <property type="match status" value="1"/>
</dbReference>
<dbReference type="AlphaFoldDB" id="A0A164WBN9"/>
<sequence length="375" mass="41120">MSFAAVTSRTPGARPQTPKRATPSPRPPLAHAPHITIPRPHKSNTQLPTPPSPSSSHSHSLSSSSFSSTTTSSSETFSRPKVWFITGCSSGFGFELVHSALARGDRVIATARSLDNIRYLERSDRCYVMNVDVSNEDESVMERIAKEAWGVWDGVDVVVNNAGFGTVGSLEEAGVQGLLKQYQTNVFGAVRVTNAFLPYMRQRRSGTVLFIGSRSGWRTNLPLGGIYASSKAALHAIAETYRTELAQFNIRSLLIEPGGFRTRTIRTVQSPSSPHQKRLSPSMSVSTKHISDYDDISGKAEKFVSQVGGSEEGDPKKAAEVILDIVRGEGVARGREWPEWLFLGSDCLRDVGDKCDRVRGVMEEWRDVSLSTRLH</sequence>
<proteinExistence type="inferred from homology"/>
<dbReference type="InterPro" id="IPR051911">
    <property type="entry name" value="SDR_oxidoreductase"/>
</dbReference>
<evidence type="ECO:0000256" key="3">
    <source>
        <dbReference type="SAM" id="MobiDB-lite"/>
    </source>
</evidence>
<dbReference type="Gene3D" id="3.40.50.720">
    <property type="entry name" value="NAD(P)-binding Rossmann-like Domain"/>
    <property type="match status" value="1"/>
</dbReference>
<protein>
    <submittedName>
        <fullName evidence="4">NAD(P)-binding protein</fullName>
    </submittedName>
</protein>
<evidence type="ECO:0000313" key="4">
    <source>
        <dbReference type="EMBL" id="KZS94911.1"/>
    </source>
</evidence>
<dbReference type="GO" id="GO:0016491">
    <property type="term" value="F:oxidoreductase activity"/>
    <property type="evidence" value="ECO:0007669"/>
    <property type="project" value="UniProtKB-KW"/>
</dbReference>
<evidence type="ECO:0000313" key="5">
    <source>
        <dbReference type="Proteomes" id="UP000076722"/>
    </source>
</evidence>
<name>A0A164WBN9_9AGAM</name>
<reference evidence="4 5" key="1">
    <citation type="journal article" date="2016" name="Mol. Biol. Evol.">
        <title>Comparative Genomics of Early-Diverging Mushroom-Forming Fungi Provides Insights into the Origins of Lignocellulose Decay Capabilities.</title>
        <authorList>
            <person name="Nagy L.G."/>
            <person name="Riley R."/>
            <person name="Tritt A."/>
            <person name="Adam C."/>
            <person name="Daum C."/>
            <person name="Floudas D."/>
            <person name="Sun H."/>
            <person name="Yadav J.S."/>
            <person name="Pangilinan J."/>
            <person name="Larsson K.H."/>
            <person name="Matsuura K."/>
            <person name="Barry K."/>
            <person name="Labutti K."/>
            <person name="Kuo R."/>
            <person name="Ohm R.A."/>
            <person name="Bhattacharya S.S."/>
            <person name="Shirouzu T."/>
            <person name="Yoshinaga Y."/>
            <person name="Martin F.M."/>
            <person name="Grigoriev I.V."/>
            <person name="Hibbett D.S."/>
        </authorList>
    </citation>
    <scope>NUCLEOTIDE SEQUENCE [LARGE SCALE GENOMIC DNA]</scope>
    <source>
        <strain evidence="4 5">HHB9708</strain>
    </source>
</reference>
<dbReference type="InterPro" id="IPR036291">
    <property type="entry name" value="NAD(P)-bd_dom_sf"/>
</dbReference>